<proteinExistence type="predicted"/>
<sequence length="147" mass="15552">MRFRTTVELGGKTATGLEIPAAVLAELGSAKRPAVTVTIGDYTYRTTVGVMGGRALVPLSAEHRAAAGVAAGDEVEVDIALDTAPRTVEVPSDLAAVLAAEGLRERFDALAFSHRKEHVRAVVDAKTETTRQRRIGRVLDAIRPPAP</sequence>
<reference evidence="1 2" key="1">
    <citation type="submission" date="2016-10" db="EMBL/GenBank/DDBJ databases">
        <authorList>
            <person name="de Groot N.N."/>
        </authorList>
    </citation>
    <scope>NUCLEOTIDE SEQUENCE [LARGE SCALE GENOMIC DNA]</scope>
    <source>
        <strain evidence="1 2">CGMCC 4.3143</strain>
    </source>
</reference>
<dbReference type="InterPro" id="IPR037079">
    <property type="entry name" value="AF2212/PG0164-like_sf"/>
</dbReference>
<protein>
    <submittedName>
        <fullName evidence="1">Bacteriocin-protection, YdeI or OmpD-Associated</fullName>
    </submittedName>
</protein>
<gene>
    <name evidence="1" type="ORF">SAMN05216377_105299</name>
</gene>
<keyword evidence="2" id="KW-1185">Reference proteome</keyword>
<dbReference type="Pfam" id="PF13376">
    <property type="entry name" value="OmdA"/>
    <property type="match status" value="1"/>
</dbReference>
<dbReference type="OrthoDB" id="2604865at2"/>
<dbReference type="EMBL" id="FNBE01000005">
    <property type="protein sequence ID" value="SDF58359.1"/>
    <property type="molecule type" value="Genomic_DNA"/>
</dbReference>
<dbReference type="STRING" id="366584.SAMN05216377_105299"/>
<evidence type="ECO:0000313" key="1">
    <source>
        <dbReference type="EMBL" id="SDF58359.1"/>
    </source>
</evidence>
<dbReference type="Gene3D" id="2.40.30.100">
    <property type="entry name" value="AF2212/PG0164-like"/>
    <property type="match status" value="1"/>
</dbReference>
<dbReference type="InterPro" id="IPR015018">
    <property type="entry name" value="DUF1905"/>
</dbReference>
<evidence type="ECO:0000313" key="2">
    <source>
        <dbReference type="Proteomes" id="UP000198967"/>
    </source>
</evidence>
<accession>A0A1G7MAT2</accession>
<name>A0A1G7MAT2_PSEOR</name>
<dbReference type="AlphaFoldDB" id="A0A1G7MAT2"/>
<dbReference type="Pfam" id="PF08922">
    <property type="entry name" value="DUF1905"/>
    <property type="match status" value="1"/>
</dbReference>
<dbReference type="Proteomes" id="UP000198967">
    <property type="component" value="Unassembled WGS sequence"/>
</dbReference>
<dbReference type="SUPFAM" id="SSF141694">
    <property type="entry name" value="AF2212/PG0164-like"/>
    <property type="match status" value="1"/>
</dbReference>
<organism evidence="1 2">
    <name type="scientific">Pseudonocardia oroxyli</name>
    <dbReference type="NCBI Taxonomy" id="366584"/>
    <lineage>
        <taxon>Bacteria</taxon>
        <taxon>Bacillati</taxon>
        <taxon>Actinomycetota</taxon>
        <taxon>Actinomycetes</taxon>
        <taxon>Pseudonocardiales</taxon>
        <taxon>Pseudonocardiaceae</taxon>
        <taxon>Pseudonocardia</taxon>
    </lineage>
</organism>
<dbReference type="RefSeq" id="WP_093081211.1">
    <property type="nucleotide sequence ID" value="NZ_FNBE01000005.1"/>
</dbReference>